<dbReference type="InterPro" id="IPR023828">
    <property type="entry name" value="Peptidase_S8_Ser-AS"/>
</dbReference>
<evidence type="ECO:0000256" key="4">
    <source>
        <dbReference type="ARBA" id="ARBA00022825"/>
    </source>
</evidence>
<sequence>MKINYSNATLSIILSVSLIGCGGGGGGGTGGGPTPNLRINVTPEMPRLLPLPSTTPSLNKPEPKITESKTDELKITEPKVDEPKTTKPSTPDVLPTPQPSTPTPTQPQSSDIMPLSPKAAQPSLTEQIQPLIPLQPAQPMQLGPVEPKTYNEYQKEIITSTTSDNIKDEEQKKEVGIIDSDFYLYDNFLRGKTKDGELRIKTVEGGTAGSAHALQTHGTIVLGIFATNNSDSKIKLEAVSAGGGNLAIGNDHFDRLYKSGVRVFNNSYGNVKETEEGADMQSLVGDKPEKDSIFVWAAGNEGGKDKTSGYASPQSLYPTIKDEARNGWIAVAATEKDNENKLASYSSKIGEKAKNWGITAKGNHSVKFSARTVTYFTGGTSFAAPVVTAAVANVWNKFPWMSNHLVTVSVLSTANKPGTNEQSDGPNADFGWGILNQTRALNGPGRFDTKLLTNKDHENKLLTVDFEYRDYKDKSKLTWSNNIAGDAGILKKGTGILYLSGDNTYTGDTKIQNGVLSFSGSLTNSKVIIEQGGTFEARNDDKKMQVVKVGNQNSYTFTNNGSLNIYGKGLKIDGDYTAGKDSRIVIDIDKSNLEVTGTMNMNDSRIVADIQKVDEVPNSTENTKTIITANSIQNYNGKYNISDKISSLISIKELRTDDKQISVVYKRENVTKALQTFQVLSASTINTSENVEKVLENISRNPSSHLKAAALSFFAMSAPVLNKTIKSLSGEIHSSSLNTLVLSNKIFNRTASDRVYNSMISESSGFWMDGIYADTKLSQNGYSSADVDTKGSQMGLDYKPSENTTLGLSLNQSVTKTKFDRYSGSNEIKSTGVSLYGGYEFDDRFYIASRLGYAFYKNEVDREIINTSSKVKYNASSYALYTEVGKNFAMNELNANIYLANEINYIKRNSFSEKEDFGITSSDKKYTSNAFLIGARTSINSGNFSFMANINHSYTPKPKNFDFMANYTNDDTPIYIKGMSELRHLTYVGMGMSYEVYKNLTLSLKADKSLSKNRAKSSLMRFGFRFKF</sequence>
<dbReference type="InterPro" id="IPR036709">
    <property type="entry name" value="Autotransporte_beta_dom_sf"/>
</dbReference>
<protein>
    <recommendedName>
        <fullName evidence="6">Autotransporter domain-containing protein</fullName>
    </recommendedName>
</protein>
<feature type="region of interest" description="Disordered" evidence="5">
    <location>
        <begin position="46"/>
        <end position="121"/>
    </location>
</feature>
<dbReference type="SUPFAM" id="SSF103515">
    <property type="entry name" value="Autotransporter"/>
    <property type="match status" value="1"/>
</dbReference>
<feature type="compositionally biased region" description="Low complexity" evidence="5">
    <location>
        <begin position="46"/>
        <end position="58"/>
    </location>
</feature>
<dbReference type="InterPro" id="IPR036852">
    <property type="entry name" value="Peptidase_S8/S53_dom_sf"/>
</dbReference>
<dbReference type="Pfam" id="PF03797">
    <property type="entry name" value="Autotransporter"/>
    <property type="match status" value="1"/>
</dbReference>
<dbReference type="NCBIfam" id="TIGR02601">
    <property type="entry name" value="autotrns_rpt"/>
    <property type="match status" value="1"/>
</dbReference>
<proteinExistence type="predicted"/>
<dbReference type="InterPro" id="IPR000209">
    <property type="entry name" value="Peptidase_S8/S53_dom"/>
</dbReference>
<evidence type="ECO:0000256" key="1">
    <source>
        <dbReference type="ARBA" id="ARBA00022670"/>
    </source>
</evidence>
<dbReference type="PROSITE" id="PS00138">
    <property type="entry name" value="SUBTILASE_SER"/>
    <property type="match status" value="1"/>
</dbReference>
<evidence type="ECO:0000259" key="6">
    <source>
        <dbReference type="PROSITE" id="PS51208"/>
    </source>
</evidence>
<dbReference type="NCBIfam" id="TIGR01414">
    <property type="entry name" value="autotrans_barl"/>
    <property type="match status" value="1"/>
</dbReference>
<keyword evidence="1" id="KW-0645">Protease</keyword>
<dbReference type="PROSITE" id="PS51208">
    <property type="entry name" value="AUTOTRANSPORTER"/>
    <property type="match status" value="1"/>
</dbReference>
<keyword evidence="2" id="KW-0732">Signal</keyword>
<evidence type="ECO:0000256" key="3">
    <source>
        <dbReference type="ARBA" id="ARBA00022801"/>
    </source>
</evidence>
<dbReference type="InterPro" id="IPR006315">
    <property type="entry name" value="OM_autotransptr_brl_dom"/>
</dbReference>
<organism evidence="7 8">
    <name type="scientific">Campylobacter majalis</name>
    <dbReference type="NCBI Taxonomy" id="2790656"/>
    <lineage>
        <taxon>Bacteria</taxon>
        <taxon>Pseudomonadati</taxon>
        <taxon>Campylobacterota</taxon>
        <taxon>Epsilonproteobacteria</taxon>
        <taxon>Campylobacterales</taxon>
        <taxon>Campylobacteraceae</taxon>
        <taxon>Campylobacter</taxon>
    </lineage>
</organism>
<reference evidence="7 8" key="1">
    <citation type="submission" date="2020-11" db="EMBL/GenBank/DDBJ databases">
        <authorList>
            <person name="Peeters C."/>
        </authorList>
    </citation>
    <scope>NUCLEOTIDE SEQUENCE [LARGE SCALE GENOMIC DNA]</scope>
    <source>
        <strain evidence="7 8">LMG 7974</strain>
    </source>
</reference>
<evidence type="ECO:0000256" key="2">
    <source>
        <dbReference type="ARBA" id="ARBA00022729"/>
    </source>
</evidence>
<evidence type="ECO:0000313" key="8">
    <source>
        <dbReference type="Proteomes" id="UP000789803"/>
    </source>
</evidence>
<dbReference type="Gene3D" id="3.40.50.200">
    <property type="entry name" value="Peptidase S8/S53 domain"/>
    <property type="match status" value="1"/>
</dbReference>
<dbReference type="Pfam" id="PF12951">
    <property type="entry name" value="PATR"/>
    <property type="match status" value="1"/>
</dbReference>
<dbReference type="Proteomes" id="UP000789803">
    <property type="component" value="Unassembled WGS sequence"/>
</dbReference>
<keyword evidence="3" id="KW-0378">Hydrolase</keyword>
<dbReference type="InterPro" id="IPR013425">
    <property type="entry name" value="Autotrns_rpt"/>
</dbReference>
<dbReference type="InterPro" id="IPR005546">
    <property type="entry name" value="Autotransporte_beta"/>
</dbReference>
<keyword evidence="8" id="KW-1185">Reference proteome</keyword>
<feature type="compositionally biased region" description="Basic and acidic residues" evidence="5">
    <location>
        <begin position="61"/>
        <end position="85"/>
    </location>
</feature>
<evidence type="ECO:0000313" key="7">
    <source>
        <dbReference type="EMBL" id="CAD7289089.1"/>
    </source>
</evidence>
<comment type="caution">
    <text evidence="7">The sequence shown here is derived from an EMBL/GenBank/DDBJ whole genome shotgun (WGS) entry which is preliminary data.</text>
</comment>
<accession>A0ABM8Q881</accession>
<keyword evidence="4" id="KW-0720">Serine protease</keyword>
<feature type="domain" description="Autotransporter" evidence="6">
    <location>
        <begin position="759"/>
        <end position="1028"/>
    </location>
</feature>
<dbReference type="SMART" id="SM00869">
    <property type="entry name" value="Autotransporter"/>
    <property type="match status" value="1"/>
</dbReference>
<dbReference type="RefSeq" id="WP_229933129.1">
    <property type="nucleotide sequence ID" value="NZ_CAJHOF010000012.1"/>
</dbReference>
<feature type="compositionally biased region" description="Pro residues" evidence="5">
    <location>
        <begin position="94"/>
        <end position="105"/>
    </location>
</feature>
<dbReference type="Gene3D" id="2.40.128.130">
    <property type="entry name" value="Autotransporter beta-domain"/>
    <property type="match status" value="1"/>
</dbReference>
<dbReference type="Pfam" id="PF00082">
    <property type="entry name" value="Peptidase_S8"/>
    <property type="match status" value="1"/>
</dbReference>
<gene>
    <name evidence="7" type="ORF">LMG7974_01337</name>
</gene>
<dbReference type="PROSITE" id="PS51257">
    <property type="entry name" value="PROKAR_LIPOPROTEIN"/>
    <property type="match status" value="1"/>
</dbReference>
<dbReference type="SUPFAM" id="SSF52743">
    <property type="entry name" value="Subtilisin-like"/>
    <property type="match status" value="1"/>
</dbReference>
<evidence type="ECO:0000256" key="5">
    <source>
        <dbReference type="SAM" id="MobiDB-lite"/>
    </source>
</evidence>
<name>A0ABM8Q881_9BACT</name>
<dbReference type="EMBL" id="CAJHOF010000012">
    <property type="protein sequence ID" value="CAD7289089.1"/>
    <property type="molecule type" value="Genomic_DNA"/>
</dbReference>